<feature type="transmembrane region" description="Helical" evidence="1">
    <location>
        <begin position="452"/>
        <end position="471"/>
    </location>
</feature>
<feature type="transmembrane region" description="Helical" evidence="1">
    <location>
        <begin position="21"/>
        <end position="45"/>
    </location>
</feature>
<evidence type="ECO:0000256" key="1">
    <source>
        <dbReference type="SAM" id="Phobius"/>
    </source>
</evidence>
<keyword evidence="1" id="KW-0812">Transmembrane</keyword>
<feature type="transmembrane region" description="Helical" evidence="1">
    <location>
        <begin position="184"/>
        <end position="215"/>
    </location>
</feature>
<feature type="transmembrane region" description="Helical" evidence="1">
    <location>
        <begin position="137"/>
        <end position="157"/>
    </location>
</feature>
<dbReference type="EMBL" id="VSSQ01009709">
    <property type="protein sequence ID" value="MPM42379.1"/>
    <property type="molecule type" value="Genomic_DNA"/>
</dbReference>
<organism evidence="2">
    <name type="scientific">bioreactor metagenome</name>
    <dbReference type="NCBI Taxonomy" id="1076179"/>
    <lineage>
        <taxon>unclassified sequences</taxon>
        <taxon>metagenomes</taxon>
        <taxon>ecological metagenomes</taxon>
    </lineage>
</organism>
<gene>
    <name evidence="2" type="ORF">SDC9_89044</name>
</gene>
<feature type="transmembrane region" description="Helical" evidence="1">
    <location>
        <begin position="400"/>
        <end position="420"/>
    </location>
</feature>
<reference evidence="2" key="1">
    <citation type="submission" date="2019-08" db="EMBL/GenBank/DDBJ databases">
        <authorList>
            <person name="Kucharzyk K."/>
            <person name="Murdoch R.W."/>
            <person name="Higgins S."/>
            <person name="Loffler F."/>
        </authorList>
    </citation>
    <scope>NUCLEOTIDE SEQUENCE</scope>
</reference>
<feature type="transmembrane region" description="Helical" evidence="1">
    <location>
        <begin position="371"/>
        <end position="388"/>
    </location>
</feature>
<comment type="caution">
    <text evidence="2">The sequence shown here is derived from an EMBL/GenBank/DDBJ whole genome shotgun (WGS) entry which is preliminary data.</text>
</comment>
<name>A0A644ZN54_9ZZZZ</name>
<keyword evidence="1" id="KW-0472">Membrane</keyword>
<evidence type="ECO:0000313" key="2">
    <source>
        <dbReference type="EMBL" id="MPM42379.1"/>
    </source>
</evidence>
<accession>A0A644ZN54</accession>
<feature type="transmembrane region" description="Helical" evidence="1">
    <location>
        <begin position="104"/>
        <end position="125"/>
    </location>
</feature>
<dbReference type="PANTHER" id="PTHR38454:SF1">
    <property type="entry name" value="INTEGRAL MEMBRANE PROTEIN"/>
    <property type="match status" value="1"/>
</dbReference>
<feature type="transmembrane region" description="Helical" evidence="1">
    <location>
        <begin position="426"/>
        <end position="445"/>
    </location>
</feature>
<dbReference type="InterPro" id="IPR018580">
    <property type="entry name" value="Uncharacterised_YfhO"/>
</dbReference>
<feature type="transmembrane region" description="Helical" evidence="1">
    <location>
        <begin position="236"/>
        <end position="256"/>
    </location>
</feature>
<dbReference type="PANTHER" id="PTHR38454">
    <property type="entry name" value="INTEGRAL MEMBRANE PROTEIN-RELATED"/>
    <property type="match status" value="1"/>
</dbReference>
<protein>
    <submittedName>
        <fullName evidence="2">Uncharacterized protein</fullName>
    </submittedName>
</protein>
<dbReference type="AlphaFoldDB" id="A0A644ZN54"/>
<proteinExistence type="predicted"/>
<sequence>MAKSTIRLRSLEENPKRQDGVFLLLLVLMTVAVYWKFLFGIQAYVFVDVGDDSYYQTIPILMNRARTLFTDFNLARYNILLGLGQFESGLNLSDTVLTLFGEHAVPYMMGLFQALKTIFAGWFFYRFARARGFDYRACVLVGLGFAFNGAMLTRLAFFSYSNEYAFVALALYALELLYQKDNKWLFPIASALLVQSFDAIRAILYFLLFAVYTVFRCYVDGEGVKLGFVVKRTLKVMGLQLLGYGLVAVLVLPGYLDLVVSNRLETVSSAGLSKSGELVNVNAILTSFLRSFSNEIMGSSVTYTGRNTYVCGPAFVIGAMNVLIFPQIFVKTTNKKRVWYLLAICAIGAYIFIAPLRLLMNGFAYDRFKLSSFWITIIMLYFGAIVWDRFFREGVFNKPLFLLTGGGVLAALLGLTLTDIRPIDTTAAWITIAIVAASMLAVLLYNKRKTALFVVLMIAVIAVDLVVNSFTSVDHRQTLTMDEYKASYLASGIEELAESFKQDENDYFRISNYDSSYNELHCDGQANNYLSATTYDGGSGVSNEYNRFAALVGGNLLNQFGYRTFANDDFTSMLPIQTLLGVRYRVFDQKTMPTAPVVPYGYTLSEQDGYWVLKNENALPLALAFDSVISESDLAAMSQIERRESLLANAMVTDNSPLLSAGLTVASLPERHLDAILNETAIPLTQETEALTLDDETEIVRQTATLERAIDSDYAVVRIDLNSSYNSNEGETYRVYWAGEDGVFTLENSMWYSMPPGQNQILLELPIRGTKYLRIDVEWLKDSVEFASVSEVSCNYPQLVSK</sequence>
<dbReference type="Pfam" id="PF09586">
    <property type="entry name" value="YfhO"/>
    <property type="match status" value="1"/>
</dbReference>
<keyword evidence="1" id="KW-1133">Transmembrane helix</keyword>
<feature type="transmembrane region" description="Helical" evidence="1">
    <location>
        <begin position="307"/>
        <end position="326"/>
    </location>
</feature>
<feature type="transmembrane region" description="Helical" evidence="1">
    <location>
        <begin position="338"/>
        <end position="359"/>
    </location>
</feature>